<dbReference type="EMBL" id="CADEBD010000226">
    <property type="protein sequence ID" value="CAB3225644.1"/>
    <property type="molecule type" value="Genomic_DNA"/>
</dbReference>
<feature type="region of interest" description="Disordered" evidence="1">
    <location>
        <begin position="1"/>
        <end position="63"/>
    </location>
</feature>
<organism evidence="2 3">
    <name type="scientific">Arctia plantaginis</name>
    <name type="common">Wood tiger moth</name>
    <name type="synonym">Phalaena plantaginis</name>
    <dbReference type="NCBI Taxonomy" id="874455"/>
    <lineage>
        <taxon>Eukaryota</taxon>
        <taxon>Metazoa</taxon>
        <taxon>Ecdysozoa</taxon>
        <taxon>Arthropoda</taxon>
        <taxon>Hexapoda</taxon>
        <taxon>Insecta</taxon>
        <taxon>Pterygota</taxon>
        <taxon>Neoptera</taxon>
        <taxon>Endopterygota</taxon>
        <taxon>Lepidoptera</taxon>
        <taxon>Glossata</taxon>
        <taxon>Ditrysia</taxon>
        <taxon>Noctuoidea</taxon>
        <taxon>Erebidae</taxon>
        <taxon>Arctiinae</taxon>
        <taxon>Arctia</taxon>
    </lineage>
</organism>
<proteinExistence type="predicted"/>
<sequence length="165" mass="18250">MLFPFPDSTPDQDRFDQRLQRSENFSRRWFSEEQKGPSVLGTDPQETTETSPLPAPTSTSPIIIDPAFSTQNNSDSYLPPSYSPCAVNNIGAGNKIVDNTSEDLLPPYSTCVDALNDADGIPKIHKGESVEKQSCTETDINLNNSHTTDRNNVEQLDSTMKEVIK</sequence>
<gene>
    <name evidence="2" type="ORF">APLA_LOCUS2355</name>
</gene>
<feature type="compositionally biased region" description="Basic and acidic residues" evidence="1">
    <location>
        <begin position="11"/>
        <end position="35"/>
    </location>
</feature>
<dbReference type="AlphaFoldDB" id="A0A8S0Z0H7"/>
<comment type="caution">
    <text evidence="2">The sequence shown here is derived from an EMBL/GenBank/DDBJ whole genome shotgun (WGS) entry which is preliminary data.</text>
</comment>
<dbReference type="OrthoDB" id="8830751at2759"/>
<dbReference type="Proteomes" id="UP000494256">
    <property type="component" value="Unassembled WGS sequence"/>
</dbReference>
<feature type="region of interest" description="Disordered" evidence="1">
    <location>
        <begin position="140"/>
        <end position="165"/>
    </location>
</feature>
<name>A0A8S0Z0H7_ARCPL</name>
<evidence type="ECO:0000256" key="1">
    <source>
        <dbReference type="SAM" id="MobiDB-lite"/>
    </source>
</evidence>
<evidence type="ECO:0000313" key="3">
    <source>
        <dbReference type="Proteomes" id="UP000494256"/>
    </source>
</evidence>
<accession>A0A8S0Z0H7</accession>
<feature type="compositionally biased region" description="Low complexity" evidence="1">
    <location>
        <begin position="47"/>
        <end position="63"/>
    </location>
</feature>
<protein>
    <submittedName>
        <fullName evidence="2">Uncharacterized protein</fullName>
    </submittedName>
</protein>
<evidence type="ECO:0000313" key="2">
    <source>
        <dbReference type="EMBL" id="CAB3225644.1"/>
    </source>
</evidence>
<reference evidence="2 3" key="1">
    <citation type="submission" date="2020-04" db="EMBL/GenBank/DDBJ databases">
        <authorList>
            <person name="Wallbank WR R."/>
            <person name="Pardo Diaz C."/>
            <person name="Kozak K."/>
            <person name="Martin S."/>
            <person name="Jiggins C."/>
            <person name="Moest M."/>
            <person name="Warren A I."/>
            <person name="Byers J.R.P. K."/>
            <person name="Montejo-Kovacevich G."/>
            <person name="Yen C E."/>
        </authorList>
    </citation>
    <scope>NUCLEOTIDE SEQUENCE [LARGE SCALE GENOMIC DNA]</scope>
</reference>